<protein>
    <submittedName>
        <fullName evidence="2">Uncharacterized protein</fullName>
    </submittedName>
</protein>
<dbReference type="EMBL" id="LFIW01000342">
    <property type="protein sequence ID" value="KZL86998.1"/>
    <property type="molecule type" value="Genomic_DNA"/>
</dbReference>
<feature type="region of interest" description="Disordered" evidence="1">
    <location>
        <begin position="117"/>
        <end position="136"/>
    </location>
</feature>
<keyword evidence="3" id="KW-1185">Reference proteome</keyword>
<gene>
    <name evidence="2" type="ORF">CI238_02172</name>
</gene>
<feature type="compositionally biased region" description="Polar residues" evidence="1">
    <location>
        <begin position="262"/>
        <end position="277"/>
    </location>
</feature>
<dbReference type="Proteomes" id="UP000076584">
    <property type="component" value="Unassembled WGS sequence"/>
</dbReference>
<organism evidence="2 3">
    <name type="scientific">Colletotrichum incanum</name>
    <name type="common">Soybean anthracnose fungus</name>
    <dbReference type="NCBI Taxonomy" id="1573173"/>
    <lineage>
        <taxon>Eukaryota</taxon>
        <taxon>Fungi</taxon>
        <taxon>Dikarya</taxon>
        <taxon>Ascomycota</taxon>
        <taxon>Pezizomycotina</taxon>
        <taxon>Sordariomycetes</taxon>
        <taxon>Hypocreomycetidae</taxon>
        <taxon>Glomerellales</taxon>
        <taxon>Glomerellaceae</taxon>
        <taxon>Colletotrichum</taxon>
        <taxon>Colletotrichum spaethianum species complex</taxon>
    </lineage>
</organism>
<reference evidence="2 3" key="1">
    <citation type="submission" date="2015-06" db="EMBL/GenBank/DDBJ databases">
        <title>Survival trade-offs in plant roots during colonization by closely related pathogenic and mutualistic fungi.</title>
        <authorList>
            <person name="Hacquard S."/>
            <person name="Kracher B."/>
            <person name="Hiruma K."/>
            <person name="Weinman A."/>
            <person name="Muench P."/>
            <person name="Garrido Oter R."/>
            <person name="Ver Loren van Themaat E."/>
            <person name="Dallerey J.-F."/>
            <person name="Damm U."/>
            <person name="Henrissat B."/>
            <person name="Lespinet O."/>
            <person name="Thon M."/>
            <person name="Kemen E."/>
            <person name="McHardy A.C."/>
            <person name="Schulze-Lefert P."/>
            <person name="O'Connell R.J."/>
        </authorList>
    </citation>
    <scope>NUCLEOTIDE SEQUENCE [LARGE SCALE GENOMIC DNA]</scope>
    <source>
        <strain evidence="2 3">MAFF 238704</strain>
    </source>
</reference>
<dbReference type="AlphaFoldDB" id="A0A162PCR4"/>
<evidence type="ECO:0000313" key="2">
    <source>
        <dbReference type="EMBL" id="KZL86998.1"/>
    </source>
</evidence>
<name>A0A162PCR4_COLIC</name>
<evidence type="ECO:0000256" key="1">
    <source>
        <dbReference type="SAM" id="MobiDB-lite"/>
    </source>
</evidence>
<feature type="region of interest" description="Disordered" evidence="1">
    <location>
        <begin position="256"/>
        <end position="277"/>
    </location>
</feature>
<sequence length="277" mass="32537">LRRYFFQTLSFTYRLTRGQPVSLFPNCTTSRIPTAHHLFSYSASTYTRRPAKPPFTVPQDRILRKEHVQLHSEFRCNHVRWIVSRWCPLYARTQRRCPPHVTHCEYRRMQAFSTHRLGEHDQAQQHTRRPITRPNEETHLGGAQIRTAAHLCFYHISQSITTVFRFRRPASRDKHLQRCDFPNFRPSFLFLSVFFNGQIGEGCASSQSPQYSRKPRFGGLPHRSTTQHHLHWLPWLRNDPILAFSTKLHQANAAFREAPKRTCSTRPAPSPISNSRL</sequence>
<comment type="caution">
    <text evidence="2">The sequence shown here is derived from an EMBL/GenBank/DDBJ whole genome shotgun (WGS) entry which is preliminary data.</text>
</comment>
<accession>A0A162PCR4</accession>
<evidence type="ECO:0000313" key="3">
    <source>
        <dbReference type="Proteomes" id="UP000076584"/>
    </source>
</evidence>
<feature type="non-terminal residue" evidence="2">
    <location>
        <position position="1"/>
    </location>
</feature>
<proteinExistence type="predicted"/>